<dbReference type="EMBL" id="JAVDTF010000007">
    <property type="protein sequence ID" value="MDR6786464.1"/>
    <property type="molecule type" value="Genomic_DNA"/>
</dbReference>
<evidence type="ECO:0000313" key="1">
    <source>
        <dbReference type="EMBL" id="MDR6786464.1"/>
    </source>
</evidence>
<organism evidence="1 2">
    <name type="scientific">Pedobacter africanus</name>
    <dbReference type="NCBI Taxonomy" id="151894"/>
    <lineage>
        <taxon>Bacteria</taxon>
        <taxon>Pseudomonadati</taxon>
        <taxon>Bacteroidota</taxon>
        <taxon>Sphingobacteriia</taxon>
        <taxon>Sphingobacteriales</taxon>
        <taxon>Sphingobacteriaceae</taxon>
        <taxon>Pedobacter</taxon>
    </lineage>
</organism>
<keyword evidence="2" id="KW-1185">Reference proteome</keyword>
<accession>A0ACC6L530</accession>
<proteinExistence type="predicted"/>
<sequence>MRLAHRVWLTGFGWLAIITGFVYFKCKDKSTGFKRGHIYEARQLQVLDLKYNSWFIAGLSHSRIYLGNLAGALDLLSCNYKLKDTLSQRVPFSYNEKVDWRLARLKVDSPMVYLYEYKTPAVVTAVTPFAQEKYYPLAGMHFDLMQLLSPGSLIVNAYEPALRQKFVQKVWLNNKPHIDSCKRYGHQLQRGGNFSIDGFISCNRRQNAVLFTYYYRNQFICLDTNLNLRYIGKTIDTNTVAKLKVEELEVNGKRVQTISGTPLIISKRGYSDGNFIYLQAGLKADNEKLKLFEQRITLDVYRLNDGAYWHSIYLPEYKFEPLSDFAVRGNMLIALYGKYMVTYSINIKKIKLTGYAK</sequence>
<reference evidence="1" key="1">
    <citation type="submission" date="2023-07" db="EMBL/GenBank/DDBJ databases">
        <title>Sorghum-associated microbial communities from plants grown in Nebraska, USA.</title>
        <authorList>
            <person name="Schachtman D."/>
        </authorList>
    </citation>
    <scope>NUCLEOTIDE SEQUENCE</scope>
    <source>
        <strain evidence="1">2697</strain>
    </source>
</reference>
<evidence type="ECO:0000313" key="2">
    <source>
        <dbReference type="Proteomes" id="UP001246858"/>
    </source>
</evidence>
<protein>
    <submittedName>
        <fullName evidence="1">Uncharacterized protein</fullName>
    </submittedName>
</protein>
<dbReference type="Proteomes" id="UP001246858">
    <property type="component" value="Unassembled WGS sequence"/>
</dbReference>
<name>A0ACC6L530_9SPHI</name>
<gene>
    <name evidence="1" type="ORF">J2X78_005059</name>
</gene>
<comment type="caution">
    <text evidence="1">The sequence shown here is derived from an EMBL/GenBank/DDBJ whole genome shotgun (WGS) entry which is preliminary data.</text>
</comment>